<reference evidence="1 2" key="1">
    <citation type="submission" date="2018-09" db="EMBL/GenBank/DDBJ databases">
        <title>Genomic investigation of the strawberry pathogen Phytophthora fragariae indicates pathogenicity is determined by transcriptional variation in three key races.</title>
        <authorList>
            <person name="Adams T.M."/>
            <person name="Armitage A.D."/>
            <person name="Sobczyk M.K."/>
            <person name="Bates H.J."/>
            <person name="Dunwell J.M."/>
            <person name="Nellist C.F."/>
            <person name="Harrison R.J."/>
        </authorList>
    </citation>
    <scope>NUCLEOTIDE SEQUENCE [LARGE SCALE GENOMIC DNA]</scope>
    <source>
        <strain evidence="1 2">SCRP324</strain>
    </source>
</reference>
<protein>
    <submittedName>
        <fullName evidence="1">Uncharacterized protein</fullName>
    </submittedName>
</protein>
<name>A0A6A3MGQ3_9STRA</name>
<comment type="caution">
    <text evidence="1">The sequence shown here is derived from an EMBL/GenBank/DDBJ whole genome shotgun (WGS) entry which is preliminary data.</text>
</comment>
<accession>A0A6A3MGQ3</accession>
<dbReference type="AlphaFoldDB" id="A0A6A3MGQ3"/>
<dbReference type="OrthoDB" id="10276894at2759"/>
<evidence type="ECO:0000313" key="1">
    <source>
        <dbReference type="EMBL" id="KAE9031681.1"/>
    </source>
</evidence>
<proteinExistence type="predicted"/>
<dbReference type="EMBL" id="QXFU01000515">
    <property type="protein sequence ID" value="KAE9031681.1"/>
    <property type="molecule type" value="Genomic_DNA"/>
</dbReference>
<organism evidence="1 2">
    <name type="scientific">Phytophthora rubi</name>
    <dbReference type="NCBI Taxonomy" id="129364"/>
    <lineage>
        <taxon>Eukaryota</taxon>
        <taxon>Sar</taxon>
        <taxon>Stramenopiles</taxon>
        <taxon>Oomycota</taxon>
        <taxon>Peronosporomycetes</taxon>
        <taxon>Peronosporales</taxon>
        <taxon>Peronosporaceae</taxon>
        <taxon>Phytophthora</taxon>
    </lineage>
</organism>
<dbReference type="Proteomes" id="UP000435112">
    <property type="component" value="Unassembled WGS sequence"/>
</dbReference>
<evidence type="ECO:0000313" key="2">
    <source>
        <dbReference type="Proteomes" id="UP000435112"/>
    </source>
</evidence>
<gene>
    <name evidence="1" type="ORF">PR002_g9570</name>
</gene>
<sequence>MRDMEVVEMTLATIPAMCGRFSGEMGGSKFSTLLLAGQERS</sequence>